<gene>
    <name evidence="1" type="ORF">E2562_038598</name>
</gene>
<dbReference type="Proteomes" id="UP000479710">
    <property type="component" value="Unassembled WGS sequence"/>
</dbReference>
<sequence length="69" mass="8002">METPMRSFLNWYKHVGFDPRRPCGGDHPCLCLPSHRRLPRPPLRTALPAVPHHHLYELEPKLPLQSPTC</sequence>
<name>A0A6G1DTA1_9ORYZ</name>
<evidence type="ECO:0000313" key="2">
    <source>
        <dbReference type="Proteomes" id="UP000479710"/>
    </source>
</evidence>
<comment type="caution">
    <text evidence="1">The sequence shown here is derived from an EMBL/GenBank/DDBJ whole genome shotgun (WGS) entry which is preliminary data.</text>
</comment>
<organism evidence="1 2">
    <name type="scientific">Oryza meyeriana var. granulata</name>
    <dbReference type="NCBI Taxonomy" id="110450"/>
    <lineage>
        <taxon>Eukaryota</taxon>
        <taxon>Viridiplantae</taxon>
        <taxon>Streptophyta</taxon>
        <taxon>Embryophyta</taxon>
        <taxon>Tracheophyta</taxon>
        <taxon>Spermatophyta</taxon>
        <taxon>Magnoliopsida</taxon>
        <taxon>Liliopsida</taxon>
        <taxon>Poales</taxon>
        <taxon>Poaceae</taxon>
        <taxon>BOP clade</taxon>
        <taxon>Oryzoideae</taxon>
        <taxon>Oryzeae</taxon>
        <taxon>Oryzinae</taxon>
        <taxon>Oryza</taxon>
        <taxon>Oryza meyeriana</taxon>
    </lineage>
</organism>
<accession>A0A6G1DTA1</accession>
<dbReference type="EMBL" id="SPHZ02000006">
    <property type="protein sequence ID" value="KAF0915750.1"/>
    <property type="molecule type" value="Genomic_DNA"/>
</dbReference>
<reference evidence="1 2" key="1">
    <citation type="submission" date="2019-11" db="EMBL/GenBank/DDBJ databases">
        <title>Whole genome sequence of Oryza granulata.</title>
        <authorList>
            <person name="Li W."/>
        </authorList>
    </citation>
    <scope>NUCLEOTIDE SEQUENCE [LARGE SCALE GENOMIC DNA]</scope>
    <source>
        <strain evidence="2">cv. Menghai</strain>
        <tissue evidence="1">Leaf</tissue>
    </source>
</reference>
<evidence type="ECO:0000313" key="1">
    <source>
        <dbReference type="EMBL" id="KAF0915750.1"/>
    </source>
</evidence>
<keyword evidence="2" id="KW-1185">Reference proteome</keyword>
<protein>
    <submittedName>
        <fullName evidence="1">Uncharacterized protein</fullName>
    </submittedName>
</protein>
<proteinExistence type="predicted"/>
<dbReference type="AlphaFoldDB" id="A0A6G1DTA1"/>